<dbReference type="OrthoDB" id="266138at2759"/>
<proteinExistence type="predicted"/>
<protein>
    <recommendedName>
        <fullName evidence="3">FAM194 C-terminal domain-containing protein</fullName>
    </recommendedName>
</protein>
<evidence type="ECO:0000313" key="2">
    <source>
        <dbReference type="Proteomes" id="UP000030745"/>
    </source>
</evidence>
<gene>
    <name evidence="1" type="ORF">SPRG_02769</name>
</gene>
<evidence type="ECO:0000313" key="1">
    <source>
        <dbReference type="EMBL" id="KDO32290.1"/>
    </source>
</evidence>
<dbReference type="GeneID" id="24125308"/>
<evidence type="ECO:0008006" key="3">
    <source>
        <dbReference type="Google" id="ProtNLM"/>
    </source>
</evidence>
<sequence length="206" mass="21879">MEAYLAPKPVLSACPPPYPGSTVTGVHIRPDGSALARWPNGAIAATVDRDADGSSRIYATYKDGSLLLNFDGHGAGFVNYANGKTMFSTSAAGDGLYLSAENGGILASWTKMDGTQWRDITTKLSENVGVGLSRSPRGDDLRIDVYLVCNALRARVTNGYNLAMATGDDCSHLFGKPPCAKKKMTRPKLPHADLVSEIRAAAAKLF</sequence>
<dbReference type="AlphaFoldDB" id="A0A067CSS5"/>
<name>A0A067CSS5_SAPPC</name>
<dbReference type="RefSeq" id="XP_012196746.1">
    <property type="nucleotide sequence ID" value="XM_012341356.1"/>
</dbReference>
<accession>A0A067CSS5</accession>
<dbReference type="EMBL" id="KK583195">
    <property type="protein sequence ID" value="KDO32290.1"/>
    <property type="molecule type" value="Genomic_DNA"/>
</dbReference>
<dbReference type="Proteomes" id="UP000030745">
    <property type="component" value="Unassembled WGS sequence"/>
</dbReference>
<organism evidence="1 2">
    <name type="scientific">Saprolegnia parasitica (strain CBS 223.65)</name>
    <dbReference type="NCBI Taxonomy" id="695850"/>
    <lineage>
        <taxon>Eukaryota</taxon>
        <taxon>Sar</taxon>
        <taxon>Stramenopiles</taxon>
        <taxon>Oomycota</taxon>
        <taxon>Saprolegniomycetes</taxon>
        <taxon>Saprolegniales</taxon>
        <taxon>Saprolegniaceae</taxon>
        <taxon>Saprolegnia</taxon>
    </lineage>
</organism>
<keyword evidence="2" id="KW-1185">Reference proteome</keyword>
<reference evidence="1 2" key="1">
    <citation type="journal article" date="2013" name="PLoS Genet.">
        <title>Distinctive expansion of potential virulence genes in the genome of the oomycete fish pathogen Saprolegnia parasitica.</title>
        <authorList>
            <person name="Jiang R.H."/>
            <person name="de Bruijn I."/>
            <person name="Haas B.J."/>
            <person name="Belmonte R."/>
            <person name="Lobach L."/>
            <person name="Christie J."/>
            <person name="van den Ackerveken G."/>
            <person name="Bottin A."/>
            <person name="Bulone V."/>
            <person name="Diaz-Moreno S.M."/>
            <person name="Dumas B."/>
            <person name="Fan L."/>
            <person name="Gaulin E."/>
            <person name="Govers F."/>
            <person name="Grenville-Briggs L.J."/>
            <person name="Horner N.R."/>
            <person name="Levin J.Z."/>
            <person name="Mammella M."/>
            <person name="Meijer H.J."/>
            <person name="Morris P."/>
            <person name="Nusbaum C."/>
            <person name="Oome S."/>
            <person name="Phillips A.J."/>
            <person name="van Rooyen D."/>
            <person name="Rzeszutek E."/>
            <person name="Saraiva M."/>
            <person name="Secombes C.J."/>
            <person name="Seidl M.F."/>
            <person name="Snel B."/>
            <person name="Stassen J.H."/>
            <person name="Sykes S."/>
            <person name="Tripathy S."/>
            <person name="van den Berg H."/>
            <person name="Vega-Arreguin J.C."/>
            <person name="Wawra S."/>
            <person name="Young S.K."/>
            <person name="Zeng Q."/>
            <person name="Dieguez-Uribeondo J."/>
            <person name="Russ C."/>
            <person name="Tyler B.M."/>
            <person name="van West P."/>
        </authorList>
    </citation>
    <scope>NUCLEOTIDE SEQUENCE [LARGE SCALE GENOMIC DNA]</scope>
    <source>
        <strain evidence="1 2">CBS 223.65</strain>
    </source>
</reference>
<dbReference type="VEuPathDB" id="FungiDB:SPRG_02769"/>
<dbReference type="KEGG" id="spar:SPRG_02769"/>